<gene>
    <name evidence="7" type="primary">dcm</name>
    <name evidence="7" type="ORF">GCM10007173_13690</name>
</gene>
<reference evidence="8" key="1">
    <citation type="journal article" date="2019" name="Int. J. Syst. Evol. Microbiol.">
        <title>The Global Catalogue of Microorganisms (GCM) 10K type strain sequencing project: providing services to taxonomists for standard genome sequencing and annotation.</title>
        <authorList>
            <consortium name="The Broad Institute Genomics Platform"/>
            <consortium name="The Broad Institute Genome Sequencing Center for Infectious Disease"/>
            <person name="Wu L."/>
            <person name="Ma J."/>
        </authorList>
    </citation>
    <scope>NUCLEOTIDE SEQUENCE [LARGE SCALE GENOMIC DNA]</scope>
    <source>
        <strain evidence="8">CGMCC 1.3685</strain>
    </source>
</reference>
<evidence type="ECO:0000256" key="1">
    <source>
        <dbReference type="ARBA" id="ARBA00011975"/>
    </source>
</evidence>
<evidence type="ECO:0000313" key="8">
    <source>
        <dbReference type="Proteomes" id="UP000606115"/>
    </source>
</evidence>
<dbReference type="GO" id="GO:0008168">
    <property type="term" value="F:methyltransferase activity"/>
    <property type="evidence" value="ECO:0007669"/>
    <property type="project" value="UniProtKB-KW"/>
</dbReference>
<dbReference type="Pfam" id="PF00145">
    <property type="entry name" value="DNA_methylase"/>
    <property type="match status" value="2"/>
</dbReference>
<evidence type="ECO:0000256" key="2">
    <source>
        <dbReference type="ARBA" id="ARBA00022603"/>
    </source>
</evidence>
<keyword evidence="8" id="KW-1185">Reference proteome</keyword>
<comment type="caution">
    <text evidence="7">The sequence shown here is derived from an EMBL/GenBank/DDBJ whole genome shotgun (WGS) entry which is preliminary data.</text>
</comment>
<feature type="active site" evidence="6">
    <location>
        <position position="77"/>
    </location>
</feature>
<keyword evidence="5" id="KW-0680">Restriction system</keyword>
<keyword evidence="3 6" id="KW-0808">Transferase</keyword>
<dbReference type="SUPFAM" id="SSF53335">
    <property type="entry name" value="S-adenosyl-L-methionine-dependent methyltransferases"/>
    <property type="match status" value="1"/>
</dbReference>
<dbReference type="EMBL" id="BMKX01000002">
    <property type="protein sequence ID" value="GGJ56155.1"/>
    <property type="molecule type" value="Genomic_DNA"/>
</dbReference>
<comment type="similarity">
    <text evidence="6">Belongs to the class I-like SAM-binding methyltransferase superfamily. C5-methyltransferase family.</text>
</comment>
<dbReference type="GeneID" id="303303744"/>
<dbReference type="PANTHER" id="PTHR10629">
    <property type="entry name" value="CYTOSINE-SPECIFIC METHYLTRANSFERASE"/>
    <property type="match status" value="1"/>
</dbReference>
<dbReference type="Proteomes" id="UP000606115">
    <property type="component" value="Unassembled WGS sequence"/>
</dbReference>
<evidence type="ECO:0000256" key="3">
    <source>
        <dbReference type="ARBA" id="ARBA00022679"/>
    </source>
</evidence>
<keyword evidence="4 6" id="KW-0949">S-adenosyl-L-methionine</keyword>
<dbReference type="PRINTS" id="PR00105">
    <property type="entry name" value="C5METTRFRASE"/>
</dbReference>
<dbReference type="Gene3D" id="3.90.120.10">
    <property type="entry name" value="DNA Methylase, subunit A, domain 2"/>
    <property type="match status" value="1"/>
</dbReference>
<dbReference type="InterPro" id="IPR029063">
    <property type="entry name" value="SAM-dependent_MTases_sf"/>
</dbReference>
<organism evidence="7 8">
    <name type="scientific">Glutamicibacter ardleyensis</name>
    <dbReference type="NCBI Taxonomy" id="225894"/>
    <lineage>
        <taxon>Bacteria</taxon>
        <taxon>Bacillati</taxon>
        <taxon>Actinomycetota</taxon>
        <taxon>Actinomycetes</taxon>
        <taxon>Micrococcales</taxon>
        <taxon>Micrococcaceae</taxon>
        <taxon>Glutamicibacter</taxon>
    </lineage>
</organism>
<dbReference type="EC" id="2.1.1.37" evidence="1"/>
<evidence type="ECO:0000313" key="7">
    <source>
        <dbReference type="EMBL" id="GGJ56155.1"/>
    </source>
</evidence>
<proteinExistence type="inferred from homology"/>
<dbReference type="Gene3D" id="3.40.50.150">
    <property type="entry name" value="Vaccinia Virus protein VP39"/>
    <property type="match status" value="1"/>
</dbReference>
<evidence type="ECO:0000256" key="6">
    <source>
        <dbReference type="PROSITE-ProRule" id="PRU01016"/>
    </source>
</evidence>
<name>A0ABQ2DG71_9MICC</name>
<dbReference type="RefSeq" id="WP_188684635.1">
    <property type="nucleotide sequence ID" value="NZ_BMKX01000002.1"/>
</dbReference>
<accession>A0ABQ2DG71</accession>
<dbReference type="GO" id="GO:0032259">
    <property type="term" value="P:methylation"/>
    <property type="evidence" value="ECO:0007669"/>
    <property type="project" value="UniProtKB-KW"/>
</dbReference>
<sequence length="521" mass="57810">MSHNLTITDMFCGAGGSSTGLMQIPGVHVRTAMNHWDRAIETHNTNHPDTDHVLADIKNTDPRYIAGSDILWASPECTNHSVAKGKRRATNQPDLFGDSIADEAAEKSRATMWDVPRYAEEHKYKVIMTENVVDAAKWVMFEAWLHAMDLLGYEHHIVYLNSMHAQLGGMPAPQSRDRMYVVFWLKGNRKPDFDKLRPQAYCPTCDKVVRAVQSFKNGKRWGRYRAQYVYRCPSTKCRNEIIEPAWLPAAHAIDWSIRGQKIGDRKRPLADKTMARIQAGLEKYGNTRISIDAVRGAPILSAVDTEPFATQTTSYTRGLLSPLIVNNLSGSDSSRTDTVDGPLRTLTAGGLHESLLIPVEGRDGKYAQQVHDALRTQTTRNETGLLTTPGHHMLMEYYGNGVTHPVTKAIPTIPTVDRFAMITTMRGTAENQLANSSKPATDPLGTLTAGGNHHGLTEWTVEDINQCEFRMLEPHEISAGMAFPEDYIMTGNKREQVKQAGNAVTPPAARDIGIVAVESLN</sequence>
<dbReference type="PANTHER" id="PTHR10629:SF52">
    <property type="entry name" value="DNA (CYTOSINE-5)-METHYLTRANSFERASE 1"/>
    <property type="match status" value="1"/>
</dbReference>
<evidence type="ECO:0000256" key="4">
    <source>
        <dbReference type="ARBA" id="ARBA00022691"/>
    </source>
</evidence>
<dbReference type="InterPro" id="IPR050390">
    <property type="entry name" value="C5-Methyltransferase"/>
</dbReference>
<dbReference type="InterPro" id="IPR001525">
    <property type="entry name" value="C5_MeTfrase"/>
</dbReference>
<keyword evidence="2 6" id="KW-0489">Methyltransferase</keyword>
<dbReference type="PROSITE" id="PS51679">
    <property type="entry name" value="SAM_MT_C5"/>
    <property type="match status" value="1"/>
</dbReference>
<evidence type="ECO:0000256" key="5">
    <source>
        <dbReference type="ARBA" id="ARBA00022747"/>
    </source>
</evidence>
<protein>
    <recommendedName>
        <fullName evidence="1">DNA (cytosine-5-)-methyltransferase</fullName>
        <ecNumber evidence="1">2.1.1.37</ecNumber>
    </recommendedName>
</protein>